<name>A0A418SMG1_9RHOB</name>
<dbReference type="EMBL" id="QZCG01000019">
    <property type="protein sequence ID" value="RJE82125.1"/>
    <property type="molecule type" value="Genomic_DNA"/>
</dbReference>
<keyword evidence="1" id="KW-0472">Membrane</keyword>
<keyword evidence="1" id="KW-1133">Transmembrane helix</keyword>
<evidence type="ECO:0000313" key="2">
    <source>
        <dbReference type="EMBL" id="RJE82125.1"/>
    </source>
</evidence>
<evidence type="ECO:0000313" key="3">
    <source>
        <dbReference type="Proteomes" id="UP000284202"/>
    </source>
</evidence>
<accession>A0A418SMG1</accession>
<protein>
    <submittedName>
        <fullName evidence="2">Uncharacterized protein</fullName>
    </submittedName>
</protein>
<reference evidence="3" key="1">
    <citation type="submission" date="2018-09" db="EMBL/GenBank/DDBJ databases">
        <title>Acidovorax cavernicola nov. sp. isolated from Gruta de las Maravillas (Aracena, Spain).</title>
        <authorList>
            <person name="Jurado V."/>
            <person name="Gutierrez-Patricio S."/>
            <person name="Gonzalez-Pimentel J.L."/>
            <person name="Miller A.Z."/>
            <person name="Laiz L."/>
            <person name="Saiz-Jimenez C."/>
        </authorList>
    </citation>
    <scope>NUCLEOTIDE SEQUENCE [LARGE SCALE GENOMIC DNA]</scope>
    <source>
        <strain evidence="3">1011MAR3C25</strain>
    </source>
</reference>
<keyword evidence="3" id="KW-1185">Reference proteome</keyword>
<feature type="transmembrane region" description="Helical" evidence="1">
    <location>
        <begin position="33"/>
        <end position="52"/>
    </location>
</feature>
<gene>
    <name evidence="2" type="ORF">D3P04_21290</name>
</gene>
<dbReference type="Proteomes" id="UP000284202">
    <property type="component" value="Unassembled WGS sequence"/>
</dbReference>
<sequence>MPGILVRKTGRGYQEEGCRSGRPFPEAAMNNQVAVVIVALIVGTLVLDQVWLEQNLLVKAGKILDDTIARLAFWR</sequence>
<evidence type="ECO:0000256" key="1">
    <source>
        <dbReference type="SAM" id="Phobius"/>
    </source>
</evidence>
<proteinExistence type="predicted"/>
<organism evidence="2 3">
    <name type="scientific">Paracoccus onubensis</name>
    <dbReference type="NCBI Taxonomy" id="1675788"/>
    <lineage>
        <taxon>Bacteria</taxon>
        <taxon>Pseudomonadati</taxon>
        <taxon>Pseudomonadota</taxon>
        <taxon>Alphaproteobacteria</taxon>
        <taxon>Rhodobacterales</taxon>
        <taxon>Paracoccaceae</taxon>
        <taxon>Paracoccus</taxon>
    </lineage>
</organism>
<comment type="caution">
    <text evidence="2">The sequence shown here is derived from an EMBL/GenBank/DDBJ whole genome shotgun (WGS) entry which is preliminary data.</text>
</comment>
<keyword evidence="1" id="KW-0812">Transmembrane</keyword>
<dbReference type="AlphaFoldDB" id="A0A418SMG1"/>